<evidence type="ECO:0000313" key="2">
    <source>
        <dbReference type="Proteomes" id="UP000188174"/>
    </source>
</evidence>
<proteinExistence type="predicted"/>
<evidence type="ECO:0000313" key="1">
    <source>
        <dbReference type="EMBL" id="AQQ05376.1"/>
    </source>
</evidence>
<dbReference type="EMBL" id="CP019630">
    <property type="protein sequence ID" value="AQQ05376.1"/>
    <property type="molecule type" value="Genomic_DNA"/>
</dbReference>
<gene>
    <name evidence="1" type="ORF">B0E33_18805</name>
</gene>
<protein>
    <submittedName>
        <fullName evidence="1">Uncharacterized protein</fullName>
    </submittedName>
</protein>
<reference evidence="1 2" key="1">
    <citation type="submission" date="2017-02" db="EMBL/GenBank/DDBJ databases">
        <authorList>
            <person name="Jeong S."/>
        </authorList>
    </citation>
    <scope>NUCLEOTIDE SEQUENCE [LARGE SCALE GENOMIC DNA]</scope>
    <source>
        <strain evidence="1 2">RMAR6-6</strain>
    </source>
</reference>
<sequence>MENAASSACREIGAFYERLGVGAVFRNHQPDCQRACENAQSMLLVLKDCLFKSGLHSSISGDSE</sequence>
<keyword evidence="2" id="KW-1185">Reference proteome</keyword>
<organism evidence="1 2">
    <name type="scientific">Roseibium algicola</name>
    <dbReference type="NCBI Taxonomy" id="2857014"/>
    <lineage>
        <taxon>Bacteria</taxon>
        <taxon>Pseudomonadati</taxon>
        <taxon>Pseudomonadota</taxon>
        <taxon>Alphaproteobacteria</taxon>
        <taxon>Hyphomicrobiales</taxon>
        <taxon>Stappiaceae</taxon>
        <taxon>Roseibium</taxon>
    </lineage>
</organism>
<accession>A0ABN4WW87</accession>
<name>A0ABN4WW87_9HYPH</name>
<dbReference type="Proteomes" id="UP000188174">
    <property type="component" value="Chromosome"/>
</dbReference>